<keyword evidence="2" id="KW-1185">Reference proteome</keyword>
<dbReference type="InterPro" id="IPR021222">
    <property type="entry name" value="DUF2714"/>
</dbReference>
<reference evidence="2" key="1">
    <citation type="submission" date="2016-10" db="EMBL/GenBank/DDBJ databases">
        <authorList>
            <person name="Beylefeld A."/>
            <person name="Abolnik C."/>
        </authorList>
    </citation>
    <scope>NUCLEOTIDE SEQUENCE [LARGE SCALE GENOMIC DNA]</scope>
    <source>
        <strain evidence="2">B359_6</strain>
    </source>
</reference>
<protein>
    <recommendedName>
        <fullName evidence="3">DUF2714 domain-containing protein</fullName>
    </recommendedName>
</protein>
<dbReference type="AlphaFoldDB" id="A0A1L4FRW9"/>
<evidence type="ECO:0000313" key="1">
    <source>
        <dbReference type="EMBL" id="APJ38367.1"/>
    </source>
</evidence>
<sequence length="167" mass="19728">MLFNKKTKKYSKEEIEYQNLVFSTYEKARESKNFLDYSTFTNEVLLELNLSSKNPIWIEITEKSQEQIETRNEIVFKNFIISFVRDTRFSLHSLVPTLSHEPNVNLKSLNLSIANDPETNHILQELNKVIEKLLNKGFLVEIVPEIIVEYDVLIDKYSIYFGKKFIK</sequence>
<accession>A0A1L4FRW9</accession>
<dbReference type="RefSeq" id="WP_073372370.1">
    <property type="nucleotide sequence ID" value="NZ_CP017813.1"/>
</dbReference>
<dbReference type="OrthoDB" id="399620at2"/>
<evidence type="ECO:0008006" key="3">
    <source>
        <dbReference type="Google" id="ProtNLM"/>
    </source>
</evidence>
<dbReference type="Proteomes" id="UP000184322">
    <property type="component" value="Chromosome"/>
</dbReference>
<dbReference type="Pfam" id="PF10896">
    <property type="entry name" value="DUF2714"/>
    <property type="match status" value="1"/>
</dbReference>
<evidence type="ECO:0000313" key="2">
    <source>
        <dbReference type="Proteomes" id="UP000184322"/>
    </source>
</evidence>
<dbReference type="STRING" id="48003.BLA55_01615"/>
<name>A0A1L4FRW9_9BACT</name>
<gene>
    <name evidence="1" type="ORF">BLA55_01615</name>
</gene>
<proteinExistence type="predicted"/>
<dbReference type="KEGG" id="mpul:BLA55_01615"/>
<dbReference type="EMBL" id="CP017813">
    <property type="protein sequence ID" value="APJ38367.1"/>
    <property type="molecule type" value="Genomic_DNA"/>
</dbReference>
<organism evidence="1 2">
    <name type="scientific">Mycoplasmopsis pullorum</name>
    <dbReference type="NCBI Taxonomy" id="48003"/>
    <lineage>
        <taxon>Bacteria</taxon>
        <taxon>Bacillati</taxon>
        <taxon>Mycoplasmatota</taxon>
        <taxon>Mycoplasmoidales</taxon>
        <taxon>Metamycoplasmataceae</taxon>
        <taxon>Mycoplasmopsis</taxon>
    </lineage>
</organism>